<reference evidence="1 2" key="1">
    <citation type="journal article" date="2021" name="Appl. Environ. Microbiol.">
        <title>Genetic linkage and physical mapping for an oyster mushroom Pleurotus cornucopiae and QTL analysis for the trait cap color.</title>
        <authorList>
            <person name="Zhang Y."/>
            <person name="Gao W."/>
            <person name="Sonnenberg A."/>
            <person name="Chen Q."/>
            <person name="Zhang J."/>
            <person name="Huang C."/>
        </authorList>
    </citation>
    <scope>NUCLEOTIDE SEQUENCE [LARGE SCALE GENOMIC DNA]</scope>
    <source>
        <strain evidence="1">CCMSSC00406</strain>
    </source>
</reference>
<protein>
    <submittedName>
        <fullName evidence="1">Uncharacterized protein</fullName>
    </submittedName>
</protein>
<organism evidence="1 2">
    <name type="scientific">Pleurotus cornucopiae</name>
    <name type="common">Cornucopia mushroom</name>
    <dbReference type="NCBI Taxonomy" id="5321"/>
    <lineage>
        <taxon>Eukaryota</taxon>
        <taxon>Fungi</taxon>
        <taxon>Dikarya</taxon>
        <taxon>Basidiomycota</taxon>
        <taxon>Agaricomycotina</taxon>
        <taxon>Agaricomycetes</taxon>
        <taxon>Agaricomycetidae</taxon>
        <taxon>Agaricales</taxon>
        <taxon>Pleurotineae</taxon>
        <taxon>Pleurotaceae</taxon>
        <taxon>Pleurotus</taxon>
    </lineage>
</organism>
<dbReference type="EMBL" id="WQMT02000010">
    <property type="protein sequence ID" value="KAG9218454.1"/>
    <property type="molecule type" value="Genomic_DNA"/>
</dbReference>
<keyword evidence="2" id="KW-1185">Reference proteome</keyword>
<sequence length="539" mass="57924">MSSSPSTPSGYDLYWVGAALKAEDKAQQDASRASAASTPAFTTSSLSPPNTDFDESLYTPDTHYASVPFSTSEGSYEAPQYPVANALDTFAEEATTNPLLFMAGTEYTDAFAASPANDLDGLDFETLLEYVATVSSASTPESIIAPYAAFPEADEGLFSNQLPSLPAQYEYQYHPSSGRDDFYPPSALPHEIAPENRDVPQVAQEYGYQVDMREIEAICDSVKAEYLAATRGATLCAEPLSATRRPNEPAPPVQGASTSAKSVGAISNKGKGRARDMQENVGYTQHATTSAFPPHKESDEFAQYDHQALYSAVQSGVQRVGESEWAPGIQYQFSNTFAGGEPSKKRQRIDETGSSLVPYAPKRIKRIYTEIRPGVSPQPGILLAPDPCSPSSILKFQVYACPLCDEELDAKSKRKHGGQCGRTVSVCNICGYTTENRRNDSMAVHQKSAKCRAAASLMIHAAVPVSTGPCAGALYMAPSATDAIDGGHGYDTSDGAFQARGESIHENSDKYDGGNEAGPSTIPPEDMKNMLHRFKLKKN</sequence>
<gene>
    <name evidence="1" type="ORF">CCMSSC00406_0010033</name>
</gene>
<accession>A0ACB7IL81</accession>
<evidence type="ECO:0000313" key="2">
    <source>
        <dbReference type="Proteomes" id="UP000824881"/>
    </source>
</evidence>
<evidence type="ECO:0000313" key="1">
    <source>
        <dbReference type="EMBL" id="KAG9218454.1"/>
    </source>
</evidence>
<proteinExistence type="predicted"/>
<dbReference type="Proteomes" id="UP000824881">
    <property type="component" value="Unassembled WGS sequence"/>
</dbReference>
<comment type="caution">
    <text evidence="1">The sequence shown here is derived from an EMBL/GenBank/DDBJ whole genome shotgun (WGS) entry which is preliminary data.</text>
</comment>
<name>A0ACB7IL81_PLECO</name>